<evidence type="ECO:0000256" key="1">
    <source>
        <dbReference type="SAM" id="MobiDB-lite"/>
    </source>
</evidence>
<dbReference type="EMBL" id="JABANP010000519">
    <property type="protein sequence ID" value="KAF4681394.1"/>
    <property type="molecule type" value="Genomic_DNA"/>
</dbReference>
<feature type="compositionally biased region" description="Low complexity" evidence="1">
    <location>
        <begin position="88"/>
        <end position="98"/>
    </location>
</feature>
<dbReference type="AlphaFoldDB" id="A0A7J6NCB7"/>
<dbReference type="InterPro" id="IPR007201">
    <property type="entry name" value="Mei2-like_Rrm_C"/>
</dbReference>
<name>A0A7J6NCB7_PEROL</name>
<feature type="compositionally biased region" description="Low complexity" evidence="1">
    <location>
        <begin position="128"/>
        <end position="139"/>
    </location>
</feature>
<dbReference type="Pfam" id="PF04059">
    <property type="entry name" value="RRM_2"/>
    <property type="match status" value="1"/>
</dbReference>
<feature type="compositionally biased region" description="Polar residues" evidence="1">
    <location>
        <begin position="13"/>
        <end position="22"/>
    </location>
</feature>
<feature type="region of interest" description="Disordered" evidence="1">
    <location>
        <begin position="64"/>
        <end position="103"/>
    </location>
</feature>
<accession>A0A7J6NCB7</accession>
<dbReference type="OrthoDB" id="417481at2759"/>
<dbReference type="SUPFAM" id="SSF54928">
    <property type="entry name" value="RNA-binding domain, RBD"/>
    <property type="match status" value="1"/>
</dbReference>
<reference evidence="3 4" key="1">
    <citation type="submission" date="2020-04" db="EMBL/GenBank/DDBJ databases">
        <title>Perkinsus olseni comparative genomics.</title>
        <authorList>
            <person name="Bogema D.R."/>
        </authorList>
    </citation>
    <scope>NUCLEOTIDE SEQUENCE [LARGE SCALE GENOMIC DNA]</scope>
    <source>
        <strain evidence="3">00978-12</strain>
    </source>
</reference>
<protein>
    <recommendedName>
        <fullName evidence="2">Mei2-like C-terminal RNA recognition motif domain-containing protein</fullName>
    </recommendedName>
</protein>
<feature type="region of interest" description="Disordered" evidence="1">
    <location>
        <begin position="128"/>
        <end position="184"/>
    </location>
</feature>
<gene>
    <name evidence="3" type="ORF">FOZ60_012137</name>
</gene>
<dbReference type="GO" id="GO:0003676">
    <property type="term" value="F:nucleic acid binding"/>
    <property type="evidence" value="ECO:0007669"/>
    <property type="project" value="InterPro"/>
</dbReference>
<comment type="caution">
    <text evidence="3">The sequence shown here is derived from an EMBL/GenBank/DDBJ whole genome shotgun (WGS) entry which is preliminary data.</text>
</comment>
<dbReference type="Proteomes" id="UP000541610">
    <property type="component" value="Unassembled WGS sequence"/>
</dbReference>
<evidence type="ECO:0000313" key="3">
    <source>
        <dbReference type="EMBL" id="KAF4681394.1"/>
    </source>
</evidence>
<dbReference type="Gene3D" id="3.30.70.330">
    <property type="match status" value="1"/>
</dbReference>
<evidence type="ECO:0000259" key="2">
    <source>
        <dbReference type="Pfam" id="PF04059"/>
    </source>
</evidence>
<feature type="domain" description="Mei2-like C-terminal RNA recognition motif" evidence="2">
    <location>
        <begin position="214"/>
        <end position="279"/>
    </location>
</feature>
<feature type="compositionally biased region" description="Basic residues" evidence="1">
    <location>
        <begin position="157"/>
        <end position="166"/>
    </location>
</feature>
<feature type="region of interest" description="Disordered" evidence="1">
    <location>
        <begin position="1"/>
        <end position="22"/>
    </location>
</feature>
<dbReference type="InterPro" id="IPR035979">
    <property type="entry name" value="RBD_domain_sf"/>
</dbReference>
<organism evidence="3 4">
    <name type="scientific">Perkinsus olseni</name>
    <name type="common">Perkinsus atlanticus</name>
    <dbReference type="NCBI Taxonomy" id="32597"/>
    <lineage>
        <taxon>Eukaryota</taxon>
        <taxon>Sar</taxon>
        <taxon>Alveolata</taxon>
        <taxon>Perkinsozoa</taxon>
        <taxon>Perkinsea</taxon>
        <taxon>Perkinsida</taxon>
        <taxon>Perkinsidae</taxon>
        <taxon>Perkinsus</taxon>
    </lineage>
</organism>
<feature type="compositionally biased region" description="Polar residues" evidence="1">
    <location>
        <begin position="401"/>
        <end position="412"/>
    </location>
</feature>
<sequence>MMTAASPLDPYSTAANAWRPQQNYQTATTTGADNNDDDLQRLMDALSPEDQACIRMLLRGTKAPQAPGNIPYTGQQLSSTLFDSGDLSPESTTASSSSCNDLTPQPMLAVPSSIIDACNNIINKNNNQSPASPSSCCSPAAPPLPHKADATGMSLTARRRKARRQNRVASCSRSPAVNDAEGYSTPNSPVSCVSEVTTAAPTTTAAMPPLSGPTTMMIRNVPKRYTQRMLIQELTGRGFEGTFDFFYLPTDISSGRNLGYAFVNFLTPALAATFKSVFHKLQLPGSGSLSTFGDAAGANNNCLSISVAVVQGLKRNLDNLVRNASVHRIKNPEYLPLVVDPVHGCLAPYMVPPHAGHKPQQQARHGVARLPSPSLSPAVEQQQQQGGRRRSSEKHHHRQGKQSNTQAVQNAPSVLLQPIPTSPSFAYYPTLFDCQQQPQQ</sequence>
<feature type="compositionally biased region" description="Basic residues" evidence="1">
    <location>
        <begin position="387"/>
        <end position="400"/>
    </location>
</feature>
<proteinExistence type="predicted"/>
<feature type="region of interest" description="Disordered" evidence="1">
    <location>
        <begin position="353"/>
        <end position="412"/>
    </location>
</feature>
<dbReference type="InterPro" id="IPR012677">
    <property type="entry name" value="Nucleotide-bd_a/b_plait_sf"/>
</dbReference>
<feature type="compositionally biased region" description="Polar residues" evidence="1">
    <location>
        <begin position="72"/>
        <end position="82"/>
    </location>
</feature>
<evidence type="ECO:0000313" key="4">
    <source>
        <dbReference type="Proteomes" id="UP000541610"/>
    </source>
</evidence>